<dbReference type="EMBL" id="JACAGB010000017">
    <property type="protein sequence ID" value="KAF6318673.1"/>
    <property type="molecule type" value="Genomic_DNA"/>
</dbReference>
<evidence type="ECO:0000313" key="2">
    <source>
        <dbReference type="Proteomes" id="UP000558488"/>
    </source>
</evidence>
<organism evidence="1 2">
    <name type="scientific">Pipistrellus kuhlii</name>
    <name type="common">Kuhl's pipistrelle</name>
    <dbReference type="NCBI Taxonomy" id="59472"/>
    <lineage>
        <taxon>Eukaryota</taxon>
        <taxon>Metazoa</taxon>
        <taxon>Chordata</taxon>
        <taxon>Craniata</taxon>
        <taxon>Vertebrata</taxon>
        <taxon>Euteleostomi</taxon>
        <taxon>Mammalia</taxon>
        <taxon>Eutheria</taxon>
        <taxon>Laurasiatheria</taxon>
        <taxon>Chiroptera</taxon>
        <taxon>Yangochiroptera</taxon>
        <taxon>Vespertilionidae</taxon>
        <taxon>Pipistrellus</taxon>
    </lineage>
</organism>
<dbReference type="PROSITE" id="PS51257">
    <property type="entry name" value="PROKAR_LIPOPROTEIN"/>
    <property type="match status" value="1"/>
</dbReference>
<gene>
    <name evidence="1" type="ORF">mPipKuh1_008655</name>
</gene>
<reference evidence="1 2" key="1">
    <citation type="journal article" date="2020" name="Nature">
        <title>Six reference-quality genomes reveal evolution of bat adaptations.</title>
        <authorList>
            <person name="Jebb D."/>
            <person name="Huang Z."/>
            <person name="Pippel M."/>
            <person name="Hughes G.M."/>
            <person name="Lavrichenko K."/>
            <person name="Devanna P."/>
            <person name="Winkler S."/>
            <person name="Jermiin L.S."/>
            <person name="Skirmuntt E.C."/>
            <person name="Katzourakis A."/>
            <person name="Burkitt-Gray L."/>
            <person name="Ray D.A."/>
            <person name="Sullivan K.A.M."/>
            <person name="Roscito J.G."/>
            <person name="Kirilenko B.M."/>
            <person name="Davalos L.M."/>
            <person name="Corthals A.P."/>
            <person name="Power M.L."/>
            <person name="Jones G."/>
            <person name="Ransome R.D."/>
            <person name="Dechmann D.K.N."/>
            <person name="Locatelli A.G."/>
            <person name="Puechmaille S.J."/>
            <person name="Fedrigo O."/>
            <person name="Jarvis E.D."/>
            <person name="Hiller M."/>
            <person name="Vernes S.C."/>
            <person name="Myers E.W."/>
            <person name="Teeling E.C."/>
        </authorList>
    </citation>
    <scope>NUCLEOTIDE SEQUENCE [LARGE SCALE GENOMIC DNA]</scope>
    <source>
        <strain evidence="1">MPipKuh1</strain>
        <tissue evidence="1">Flight muscle</tissue>
    </source>
</reference>
<evidence type="ECO:0000313" key="1">
    <source>
        <dbReference type="EMBL" id="KAF6318673.1"/>
    </source>
</evidence>
<accession>A0A7J7V0P6</accession>
<sequence length="152" mass="15994">MSWKSRQLQGEALATMEGGVPAVASLLFACPSEIDPRQQAALRAHVPNISTHPGSSPPCASCSGDTCRAPDPRLRGGSGGLLLNHELDESQCPDQALPWELPGTNTAVPEMLPMTVLSMGGGGLLVLSTPPSSQNPLLDIQFYKAFETMLLS</sequence>
<keyword evidence="2" id="KW-1185">Reference proteome</keyword>
<name>A0A7J7V0P6_PIPKU</name>
<comment type="caution">
    <text evidence="1">The sequence shown here is derived from an EMBL/GenBank/DDBJ whole genome shotgun (WGS) entry which is preliminary data.</text>
</comment>
<protein>
    <submittedName>
        <fullName evidence="1">Uncharacterized protein</fullName>
    </submittedName>
</protein>
<dbReference type="AlphaFoldDB" id="A0A7J7V0P6"/>
<proteinExistence type="predicted"/>
<dbReference type="Proteomes" id="UP000558488">
    <property type="component" value="Unassembled WGS sequence"/>
</dbReference>